<evidence type="ECO:0000313" key="2">
    <source>
        <dbReference type="EMBL" id="ONF91987.1"/>
    </source>
</evidence>
<comment type="caution">
    <text evidence="2">The sequence shown here is derived from an EMBL/GenBank/DDBJ whole genome shotgun (WGS) entry which is preliminary data.</text>
</comment>
<evidence type="ECO:0000259" key="1">
    <source>
        <dbReference type="Pfam" id="PF13358"/>
    </source>
</evidence>
<dbReference type="AlphaFoldDB" id="A0AB73M635"/>
<gene>
    <name evidence="2" type="ORF">BWD14_14820</name>
</gene>
<evidence type="ECO:0000313" key="3">
    <source>
        <dbReference type="Proteomes" id="UP000189337"/>
    </source>
</evidence>
<dbReference type="Proteomes" id="UP000189337">
    <property type="component" value="Unassembled WGS sequence"/>
</dbReference>
<sequence length="104" mass="12212">MKDFMKYRRKKVFLILDGHPAHEAKEVKEYLKLLNGKLGFYFLPGYSPDLNLNEFVWNHLKTNLLSERFLDSKGTILNNVRVCLESIKADVKLVRSKSVSYLYD</sequence>
<organism evidence="2 3">
    <name type="scientific">Leptospira santarosai</name>
    <dbReference type="NCBI Taxonomy" id="28183"/>
    <lineage>
        <taxon>Bacteria</taxon>
        <taxon>Pseudomonadati</taxon>
        <taxon>Spirochaetota</taxon>
        <taxon>Spirochaetia</taxon>
        <taxon>Leptospirales</taxon>
        <taxon>Leptospiraceae</taxon>
        <taxon>Leptospira</taxon>
    </lineage>
</organism>
<dbReference type="GO" id="GO:0003676">
    <property type="term" value="F:nucleic acid binding"/>
    <property type="evidence" value="ECO:0007669"/>
    <property type="project" value="InterPro"/>
</dbReference>
<proteinExistence type="predicted"/>
<accession>A0AB73M635</accession>
<reference evidence="2 3" key="1">
    <citation type="submission" date="2017-01" db="EMBL/GenBank/DDBJ databases">
        <title>Comparative genomic analysis of Brazilian Leptospira santarosai.</title>
        <authorList>
            <person name="Moreno L.Z."/>
            <person name="Miraglia F."/>
            <person name="Kremer F.S."/>
            <person name="Eslabao M.R."/>
            <person name="Lilenbaum W."/>
            <person name="Dellagostin O.A."/>
            <person name="Moreno A.M."/>
        </authorList>
    </citation>
    <scope>NUCLEOTIDE SEQUENCE [LARGE SCALE GENOMIC DNA]</scope>
    <source>
        <strain evidence="2 3">M52/8-19</strain>
    </source>
</reference>
<feature type="domain" description="Tc1-like transposase DDE" evidence="1">
    <location>
        <begin position="5"/>
        <end position="74"/>
    </location>
</feature>
<protein>
    <submittedName>
        <fullName evidence="2">Transposase</fullName>
    </submittedName>
</protein>
<dbReference type="InterPro" id="IPR036397">
    <property type="entry name" value="RNaseH_sf"/>
</dbReference>
<dbReference type="Pfam" id="PF13358">
    <property type="entry name" value="DDE_3"/>
    <property type="match status" value="1"/>
</dbReference>
<name>A0AB73M635_9LEPT</name>
<dbReference type="EMBL" id="MTSU01000015">
    <property type="protein sequence ID" value="ONF91987.1"/>
    <property type="molecule type" value="Genomic_DNA"/>
</dbReference>
<dbReference type="InterPro" id="IPR038717">
    <property type="entry name" value="Tc1-like_DDE_dom"/>
</dbReference>
<dbReference type="Gene3D" id="3.30.420.10">
    <property type="entry name" value="Ribonuclease H-like superfamily/Ribonuclease H"/>
    <property type="match status" value="1"/>
</dbReference>